<feature type="region of interest" description="Disordered" evidence="1">
    <location>
        <begin position="47"/>
        <end position="89"/>
    </location>
</feature>
<evidence type="ECO:0000313" key="3">
    <source>
        <dbReference type="Proteomes" id="UP000292884"/>
    </source>
</evidence>
<dbReference type="Proteomes" id="UP000292884">
    <property type="component" value="Unassembled WGS sequence"/>
</dbReference>
<dbReference type="EMBL" id="SJSK01000007">
    <property type="protein sequence ID" value="TCC87336.1"/>
    <property type="molecule type" value="Genomic_DNA"/>
</dbReference>
<evidence type="ECO:0000313" key="2">
    <source>
        <dbReference type="EMBL" id="TCC87336.1"/>
    </source>
</evidence>
<accession>A0A4V2MHQ0</accession>
<gene>
    <name evidence="2" type="ORF">EZ428_21810</name>
</gene>
<protein>
    <submittedName>
        <fullName evidence="2">Uncharacterized protein</fullName>
    </submittedName>
</protein>
<organism evidence="2 3">
    <name type="scientific">Pedobacter frigiditerrae</name>
    <dbReference type="NCBI Taxonomy" id="2530452"/>
    <lineage>
        <taxon>Bacteria</taxon>
        <taxon>Pseudomonadati</taxon>
        <taxon>Bacteroidota</taxon>
        <taxon>Sphingobacteriia</taxon>
        <taxon>Sphingobacteriales</taxon>
        <taxon>Sphingobacteriaceae</taxon>
        <taxon>Pedobacter</taxon>
    </lineage>
</organism>
<dbReference type="AlphaFoldDB" id="A0A4V2MHQ0"/>
<dbReference type="RefSeq" id="WP_131555452.1">
    <property type="nucleotide sequence ID" value="NZ_SJSK01000007.1"/>
</dbReference>
<sequence>MYSQSIFKLTSCLALVVLPLIGLAMEIEQPIGRINLMHKSFALKIDSIKPQQEKQDEKNSKSKTTAKTQEKKPEIATVPKSRKQMRPTVVKPKVIVKPIKVIKPKIKKP</sequence>
<proteinExistence type="predicted"/>
<comment type="caution">
    <text evidence="2">The sequence shown here is derived from an EMBL/GenBank/DDBJ whole genome shotgun (WGS) entry which is preliminary data.</text>
</comment>
<reference evidence="2 3" key="1">
    <citation type="submission" date="2019-02" db="EMBL/GenBank/DDBJ databases">
        <title>Pedobacter sp. RP-1-13 sp. nov., isolated from Arctic soil.</title>
        <authorList>
            <person name="Dahal R.H."/>
        </authorList>
    </citation>
    <scope>NUCLEOTIDE SEQUENCE [LARGE SCALE GENOMIC DNA]</scope>
    <source>
        <strain evidence="2 3">RP-1-13</strain>
    </source>
</reference>
<feature type="compositionally biased region" description="Basic and acidic residues" evidence="1">
    <location>
        <begin position="51"/>
        <end position="60"/>
    </location>
</feature>
<keyword evidence="3" id="KW-1185">Reference proteome</keyword>
<name>A0A4V2MHQ0_9SPHI</name>
<evidence type="ECO:0000256" key="1">
    <source>
        <dbReference type="SAM" id="MobiDB-lite"/>
    </source>
</evidence>